<organism evidence="2 3">
    <name type="scientific">Phytohabitans suffuscus</name>
    <dbReference type="NCBI Taxonomy" id="624315"/>
    <lineage>
        <taxon>Bacteria</taxon>
        <taxon>Bacillati</taxon>
        <taxon>Actinomycetota</taxon>
        <taxon>Actinomycetes</taxon>
        <taxon>Micromonosporales</taxon>
        <taxon>Micromonosporaceae</taxon>
    </lineage>
</organism>
<dbReference type="RefSeq" id="WP_173161943.1">
    <property type="nucleotide sequence ID" value="NZ_AP022871.1"/>
</dbReference>
<proteinExistence type="predicted"/>
<reference evidence="2 3" key="2">
    <citation type="submission" date="2020-03" db="EMBL/GenBank/DDBJ databases">
        <authorList>
            <person name="Ichikawa N."/>
            <person name="Kimura A."/>
            <person name="Kitahashi Y."/>
            <person name="Uohara A."/>
        </authorList>
    </citation>
    <scope>NUCLEOTIDE SEQUENCE [LARGE SCALE GENOMIC DNA]</scope>
    <source>
        <strain evidence="2 3">NBRC 105367</strain>
    </source>
</reference>
<name>A0A6F8YVC7_9ACTN</name>
<evidence type="ECO:0000259" key="1">
    <source>
        <dbReference type="SMART" id="SM00849"/>
    </source>
</evidence>
<sequence length="352" mass="38292">MTATTDQRSWYLGGPEEVGDGVVRLPMPVGVRELHAVNVYVLSDRDGAIDLIDAGDASEVAVHTLDEALRGIGGGVDAVRRVLVTHVHPDHYTLAPPIRARAGATVHLGSGERENVRQINRLIRGEREVQVLADLERVGATALTRELEPGRLNASRGGDELAEPDVWTVDGERIRAGRGDVTALATPGHTRGHVVFHDQEQGRYFSGDHVLPHITPSIGFESAPVSSALADYLGSLRRLLELPDGVLLPAHGPTAPSTHARVRELLDHHETRLAQTLDAVQDRGSTPFEVARRLTWTRHERRFAELHAWHRFLASTETAAHLEVLVDRRLLDRAPGGGGADVYRPAGGCRVA</sequence>
<dbReference type="KEGG" id="psuu:Psuf_072010"/>
<gene>
    <name evidence="2" type="primary">ampC_2</name>
    <name evidence="2" type="ORF">Psuf_072010</name>
</gene>
<dbReference type="Pfam" id="PF00753">
    <property type="entry name" value="Lactamase_B"/>
    <property type="match status" value="1"/>
</dbReference>
<evidence type="ECO:0000313" key="3">
    <source>
        <dbReference type="Proteomes" id="UP000503011"/>
    </source>
</evidence>
<dbReference type="Gene3D" id="3.60.15.10">
    <property type="entry name" value="Ribonuclease Z/Hydroxyacylglutathione hydrolase-like"/>
    <property type="match status" value="1"/>
</dbReference>
<protein>
    <submittedName>
        <fullName evidence="2">MBL fold metallo-hydrolase</fullName>
    </submittedName>
</protein>
<dbReference type="InterPro" id="IPR050662">
    <property type="entry name" value="Sec-metab_biosynth-thioest"/>
</dbReference>
<keyword evidence="2" id="KW-0378">Hydrolase</keyword>
<dbReference type="Proteomes" id="UP000503011">
    <property type="component" value="Chromosome"/>
</dbReference>
<dbReference type="EMBL" id="AP022871">
    <property type="protein sequence ID" value="BCB89888.1"/>
    <property type="molecule type" value="Genomic_DNA"/>
</dbReference>
<dbReference type="SUPFAM" id="SSF56281">
    <property type="entry name" value="Metallo-hydrolase/oxidoreductase"/>
    <property type="match status" value="1"/>
</dbReference>
<dbReference type="AlphaFoldDB" id="A0A6F8YVC7"/>
<dbReference type="PANTHER" id="PTHR23131">
    <property type="entry name" value="ENDORIBONUCLEASE LACTB2"/>
    <property type="match status" value="1"/>
</dbReference>
<evidence type="ECO:0000313" key="2">
    <source>
        <dbReference type="EMBL" id="BCB89888.1"/>
    </source>
</evidence>
<accession>A0A6F8YVC7</accession>
<dbReference type="InterPro" id="IPR036388">
    <property type="entry name" value="WH-like_DNA-bd_sf"/>
</dbReference>
<dbReference type="PANTHER" id="PTHR23131:SF4">
    <property type="entry name" value="METALLO-BETA-LACTAMASE SUPERFAMILY POTEIN"/>
    <property type="match status" value="1"/>
</dbReference>
<dbReference type="GO" id="GO:0016787">
    <property type="term" value="F:hydrolase activity"/>
    <property type="evidence" value="ECO:0007669"/>
    <property type="project" value="UniProtKB-KW"/>
</dbReference>
<dbReference type="InterPro" id="IPR036866">
    <property type="entry name" value="RibonucZ/Hydroxyglut_hydro"/>
</dbReference>
<dbReference type="Gene3D" id="1.10.10.10">
    <property type="entry name" value="Winged helix-like DNA-binding domain superfamily/Winged helix DNA-binding domain"/>
    <property type="match status" value="1"/>
</dbReference>
<dbReference type="InterPro" id="IPR001279">
    <property type="entry name" value="Metallo-B-lactamas"/>
</dbReference>
<dbReference type="SMART" id="SM00849">
    <property type="entry name" value="Lactamase_B"/>
    <property type="match status" value="1"/>
</dbReference>
<reference evidence="2 3" key="1">
    <citation type="submission" date="2020-03" db="EMBL/GenBank/DDBJ databases">
        <title>Whole genome shotgun sequence of Phytohabitans suffuscus NBRC 105367.</title>
        <authorList>
            <person name="Komaki H."/>
            <person name="Tamura T."/>
        </authorList>
    </citation>
    <scope>NUCLEOTIDE SEQUENCE [LARGE SCALE GENOMIC DNA]</scope>
    <source>
        <strain evidence="2 3">NBRC 105367</strain>
    </source>
</reference>
<feature type="domain" description="Metallo-beta-lactamase" evidence="1">
    <location>
        <begin position="36"/>
        <end position="251"/>
    </location>
</feature>
<keyword evidence="3" id="KW-1185">Reference proteome</keyword>